<gene>
    <name evidence="3" type="ORF">AXK60_15925</name>
    <name evidence="2" type="ORF">AXK61_17240</name>
</gene>
<dbReference type="Proteomes" id="UP000070409">
    <property type="component" value="Unassembled WGS sequence"/>
</dbReference>
<comment type="caution">
    <text evidence="3">The sequence shown here is derived from an EMBL/GenBank/DDBJ whole genome shotgun (WGS) entry which is preliminary data.</text>
</comment>
<dbReference type="OrthoDB" id="9975767at2"/>
<accession>A0A137ZYS5</accession>
<feature type="transmembrane region" description="Helical" evidence="1">
    <location>
        <begin position="27"/>
        <end position="46"/>
    </location>
</feature>
<dbReference type="RefSeq" id="WP_068573999.1">
    <property type="nucleotide sequence ID" value="NZ_LSRE01000009.1"/>
</dbReference>
<sequence>MTEEIPDDGRLYITTDAQQLIRAIKNASFLIFVGLIALGIMLWQPWASPTIENVQRGGIAYTCVTYKTTADCN</sequence>
<evidence type="ECO:0000313" key="3">
    <source>
        <dbReference type="EMBL" id="KXP03325.1"/>
    </source>
</evidence>
<reference evidence="2 5" key="1">
    <citation type="submission" date="2016-02" db="EMBL/GenBank/DDBJ databases">
        <authorList>
            <person name="Teng J.L."/>
            <person name="Tang Y."/>
            <person name="Huang Y."/>
            <person name="Guo F."/>
            <person name="Wei W."/>
            <person name="Chen J.H."/>
            <person name="Wong S.Y."/>
            <person name="Lau S.K."/>
            <person name="Woo P.C."/>
        </authorList>
    </citation>
    <scope>NUCLEOTIDE SEQUENCE [LARGE SCALE GENOMIC DNA]</scope>
    <source>
        <strain evidence="2 5">JCM 13375</strain>
    </source>
</reference>
<dbReference type="AlphaFoldDB" id="A0A137ZYS5"/>
<keyword evidence="5" id="KW-1185">Reference proteome</keyword>
<dbReference type="Proteomes" id="UP000070258">
    <property type="component" value="Unassembled WGS sequence"/>
</dbReference>
<organism evidence="3 4">
    <name type="scientific">Tsukamurella pseudospumae</name>
    <dbReference type="NCBI Taxonomy" id="239498"/>
    <lineage>
        <taxon>Bacteria</taxon>
        <taxon>Bacillati</taxon>
        <taxon>Actinomycetota</taxon>
        <taxon>Actinomycetes</taxon>
        <taxon>Mycobacteriales</taxon>
        <taxon>Tsukamurellaceae</taxon>
        <taxon>Tsukamurella</taxon>
    </lineage>
</organism>
<evidence type="ECO:0000256" key="1">
    <source>
        <dbReference type="SAM" id="Phobius"/>
    </source>
</evidence>
<keyword evidence="1" id="KW-0812">Transmembrane</keyword>
<dbReference type="EMBL" id="LSRF01000058">
    <property type="protein sequence ID" value="KXP03325.1"/>
    <property type="molecule type" value="Genomic_DNA"/>
</dbReference>
<proteinExistence type="predicted"/>
<protein>
    <submittedName>
        <fullName evidence="3">Uncharacterized protein</fullName>
    </submittedName>
</protein>
<dbReference type="EMBL" id="LSRE01000009">
    <property type="protein sequence ID" value="KXO99569.1"/>
    <property type="molecule type" value="Genomic_DNA"/>
</dbReference>
<keyword evidence="1" id="KW-0472">Membrane</keyword>
<reference evidence="3" key="2">
    <citation type="submission" date="2016-02" db="EMBL/GenBank/DDBJ databases">
        <authorList>
            <person name="Teng J.L."/>
            <person name="Yang Y."/>
            <person name="Huang Y."/>
            <person name="Guo F."/>
            <person name="Wei W."/>
            <person name="Chen J.H."/>
            <person name="Wong S.Y."/>
            <person name="Lau S.K."/>
            <person name="Woo P.C."/>
        </authorList>
    </citation>
    <scope>NUCLEOTIDE SEQUENCE</scope>
    <source>
        <strain evidence="3">JCM 15929</strain>
    </source>
</reference>
<evidence type="ECO:0000313" key="2">
    <source>
        <dbReference type="EMBL" id="KXO99569.1"/>
    </source>
</evidence>
<evidence type="ECO:0000313" key="4">
    <source>
        <dbReference type="Proteomes" id="UP000070258"/>
    </source>
</evidence>
<keyword evidence="1" id="KW-1133">Transmembrane helix</keyword>
<name>A0A137ZYS5_9ACTN</name>
<evidence type="ECO:0000313" key="5">
    <source>
        <dbReference type="Proteomes" id="UP000070409"/>
    </source>
</evidence>
<reference evidence="4" key="3">
    <citation type="submission" date="2016-02" db="EMBL/GenBank/DDBJ databases">
        <authorList>
            <person name="Wen L."/>
            <person name="He K."/>
            <person name="Yang H."/>
        </authorList>
    </citation>
    <scope>NUCLEOTIDE SEQUENCE [LARGE SCALE GENOMIC DNA]</scope>
    <source>
        <strain evidence="4">JCM 15929</strain>
    </source>
</reference>